<dbReference type="PANTHER" id="PTHR10887:SF515">
    <property type="entry name" value="P-LOOP CONTAINING NUCLEOSIDE TRIPHOSPHATE HYDROLASES SUPERFAMILY PROTEIN"/>
    <property type="match status" value="1"/>
</dbReference>
<evidence type="ECO:0000256" key="5">
    <source>
        <dbReference type="SAM" id="MobiDB-lite"/>
    </source>
</evidence>
<keyword evidence="2" id="KW-0378">Hydrolase</keyword>
<evidence type="ECO:0000259" key="6">
    <source>
        <dbReference type="Pfam" id="PF13086"/>
    </source>
</evidence>
<keyword evidence="1" id="KW-0547">Nucleotide-binding</keyword>
<dbReference type="GO" id="GO:0005694">
    <property type="term" value="C:chromosome"/>
    <property type="evidence" value="ECO:0007669"/>
    <property type="project" value="UniProtKB-ARBA"/>
</dbReference>
<protein>
    <submittedName>
        <fullName evidence="9">Uncharacterized protein</fullName>
    </submittedName>
</protein>
<name>B9FC55_ORYSJ</name>
<dbReference type="PANTHER" id="PTHR10887">
    <property type="entry name" value="DNA2/NAM7 HELICASE FAMILY"/>
    <property type="match status" value="1"/>
</dbReference>
<keyword evidence="4" id="KW-0067">ATP-binding</keyword>
<dbReference type="InterPro" id="IPR041677">
    <property type="entry name" value="DNA2/NAM7_AAA_11"/>
</dbReference>
<dbReference type="EMBL" id="CM000141">
    <property type="protein sequence ID" value="EEE61560.1"/>
    <property type="molecule type" value="Genomic_DNA"/>
</dbReference>
<feature type="domain" description="DNA2/NAM7 helicase helicase" evidence="6">
    <location>
        <begin position="378"/>
        <end position="462"/>
    </location>
</feature>
<reference evidence="9" key="1">
    <citation type="journal article" date="2005" name="PLoS Biol.">
        <title>The genomes of Oryza sativa: a history of duplications.</title>
        <authorList>
            <person name="Yu J."/>
            <person name="Wang J."/>
            <person name="Lin W."/>
            <person name="Li S."/>
            <person name="Li H."/>
            <person name="Zhou J."/>
            <person name="Ni P."/>
            <person name="Dong W."/>
            <person name="Hu S."/>
            <person name="Zeng C."/>
            <person name="Zhang J."/>
            <person name="Zhang Y."/>
            <person name="Li R."/>
            <person name="Xu Z."/>
            <person name="Li S."/>
            <person name="Li X."/>
            <person name="Zheng H."/>
            <person name="Cong L."/>
            <person name="Lin L."/>
            <person name="Yin J."/>
            <person name="Geng J."/>
            <person name="Li G."/>
            <person name="Shi J."/>
            <person name="Liu J."/>
            <person name="Lv H."/>
            <person name="Li J."/>
            <person name="Wang J."/>
            <person name="Deng Y."/>
            <person name="Ran L."/>
            <person name="Shi X."/>
            <person name="Wang X."/>
            <person name="Wu Q."/>
            <person name="Li C."/>
            <person name="Ren X."/>
            <person name="Wang J."/>
            <person name="Wang X."/>
            <person name="Li D."/>
            <person name="Liu D."/>
            <person name="Zhang X."/>
            <person name="Ji Z."/>
            <person name="Zhao W."/>
            <person name="Sun Y."/>
            <person name="Zhang Z."/>
            <person name="Bao J."/>
            <person name="Han Y."/>
            <person name="Dong L."/>
            <person name="Ji J."/>
            <person name="Chen P."/>
            <person name="Wu S."/>
            <person name="Liu J."/>
            <person name="Xiao Y."/>
            <person name="Bu D."/>
            <person name="Tan J."/>
            <person name="Yang L."/>
            <person name="Ye C."/>
            <person name="Zhang J."/>
            <person name="Xu J."/>
            <person name="Zhou Y."/>
            <person name="Yu Y."/>
            <person name="Zhang B."/>
            <person name="Zhuang S."/>
            <person name="Wei H."/>
            <person name="Liu B."/>
            <person name="Lei M."/>
            <person name="Yu H."/>
            <person name="Li Y."/>
            <person name="Xu H."/>
            <person name="Wei S."/>
            <person name="He X."/>
            <person name="Fang L."/>
            <person name="Zhang Z."/>
            <person name="Zhang Y."/>
            <person name="Huang X."/>
            <person name="Su Z."/>
            <person name="Tong W."/>
            <person name="Li J."/>
            <person name="Tong Z."/>
            <person name="Li S."/>
            <person name="Ye J."/>
            <person name="Wang L."/>
            <person name="Fang L."/>
            <person name="Lei T."/>
            <person name="Chen C."/>
            <person name="Chen H."/>
            <person name="Xu Z."/>
            <person name="Li H."/>
            <person name="Huang H."/>
            <person name="Zhang F."/>
            <person name="Xu H."/>
            <person name="Li N."/>
            <person name="Zhao C."/>
            <person name="Li S."/>
            <person name="Dong L."/>
            <person name="Huang Y."/>
            <person name="Li L."/>
            <person name="Xi Y."/>
            <person name="Qi Q."/>
            <person name="Li W."/>
            <person name="Zhang B."/>
            <person name="Hu W."/>
            <person name="Zhang Y."/>
            <person name="Tian X."/>
            <person name="Jiao Y."/>
            <person name="Liang X."/>
            <person name="Jin J."/>
            <person name="Gao L."/>
            <person name="Zheng W."/>
            <person name="Hao B."/>
            <person name="Liu S."/>
            <person name="Wang W."/>
            <person name="Yuan L."/>
            <person name="Cao M."/>
            <person name="McDermott J."/>
            <person name="Samudrala R."/>
            <person name="Wang J."/>
            <person name="Wong G.K."/>
            <person name="Yang H."/>
        </authorList>
    </citation>
    <scope>NUCLEOTIDE SEQUENCE [LARGE SCALE GENOMIC DNA]</scope>
</reference>
<evidence type="ECO:0000256" key="1">
    <source>
        <dbReference type="ARBA" id="ARBA00022741"/>
    </source>
</evidence>
<feature type="domain" description="DNA2/NAM7 helicase-like C-terminal" evidence="7">
    <location>
        <begin position="546"/>
        <end position="634"/>
    </location>
</feature>
<feature type="domain" description="DUF6469" evidence="8">
    <location>
        <begin position="53"/>
        <end position="169"/>
    </location>
</feature>
<dbReference type="SUPFAM" id="SSF52540">
    <property type="entry name" value="P-loop containing nucleoside triphosphate hydrolases"/>
    <property type="match status" value="1"/>
</dbReference>
<dbReference type="InterPro" id="IPR041679">
    <property type="entry name" value="DNA2/NAM7-like_C"/>
</dbReference>
<dbReference type="GO" id="GO:0004386">
    <property type="term" value="F:helicase activity"/>
    <property type="evidence" value="ECO:0007669"/>
    <property type="project" value="UniProtKB-KW"/>
</dbReference>
<feature type="region of interest" description="Disordered" evidence="5">
    <location>
        <begin position="690"/>
        <end position="719"/>
    </location>
</feature>
<keyword evidence="3" id="KW-0347">Helicase</keyword>
<accession>B9FC55</accession>
<reference evidence="9" key="2">
    <citation type="submission" date="2008-12" db="EMBL/GenBank/DDBJ databases">
        <title>Improved gene annotation of the rice (Oryza sativa) genomes.</title>
        <authorList>
            <person name="Wang J."/>
            <person name="Li R."/>
            <person name="Fan W."/>
            <person name="Huang Q."/>
            <person name="Zhang J."/>
            <person name="Zhou Y."/>
            <person name="Hu Y."/>
            <person name="Zi S."/>
            <person name="Li J."/>
            <person name="Ni P."/>
            <person name="Zheng H."/>
            <person name="Zhang Y."/>
            <person name="Zhao M."/>
            <person name="Hao Q."/>
            <person name="McDermott J."/>
            <person name="Samudrala R."/>
            <person name="Kristiansen K."/>
            <person name="Wong G.K.-S."/>
        </authorList>
    </citation>
    <scope>NUCLEOTIDE SEQUENCE</scope>
</reference>
<dbReference type="Pfam" id="PF20073">
    <property type="entry name" value="DUF6469"/>
    <property type="match status" value="1"/>
</dbReference>
<evidence type="ECO:0000259" key="8">
    <source>
        <dbReference type="Pfam" id="PF20073"/>
    </source>
</evidence>
<dbReference type="GO" id="GO:0005524">
    <property type="term" value="F:ATP binding"/>
    <property type="evidence" value="ECO:0007669"/>
    <property type="project" value="UniProtKB-KW"/>
</dbReference>
<dbReference type="InterPro" id="IPR045055">
    <property type="entry name" value="DNA2/NAM7-like"/>
</dbReference>
<dbReference type="Proteomes" id="UP000007752">
    <property type="component" value="Chromosome 4"/>
</dbReference>
<gene>
    <name evidence="9" type="ORF">OsJ_15908</name>
</gene>
<dbReference type="Gene3D" id="3.40.50.300">
    <property type="entry name" value="P-loop containing nucleotide triphosphate hydrolases"/>
    <property type="match status" value="2"/>
</dbReference>
<dbReference type="InterPro" id="IPR047187">
    <property type="entry name" value="SF1_C_Upf1"/>
</dbReference>
<dbReference type="FunFam" id="3.40.50.300:FF:000326">
    <property type="entry name" value="P-loop containing nucleoside triphosphate hydrolase"/>
    <property type="match status" value="1"/>
</dbReference>
<dbReference type="GO" id="GO:0016787">
    <property type="term" value="F:hydrolase activity"/>
    <property type="evidence" value="ECO:0007669"/>
    <property type="project" value="UniProtKB-KW"/>
</dbReference>
<evidence type="ECO:0000256" key="2">
    <source>
        <dbReference type="ARBA" id="ARBA00022801"/>
    </source>
</evidence>
<evidence type="ECO:0000259" key="7">
    <source>
        <dbReference type="Pfam" id="PF13087"/>
    </source>
</evidence>
<evidence type="ECO:0000256" key="3">
    <source>
        <dbReference type="ARBA" id="ARBA00022806"/>
    </source>
</evidence>
<dbReference type="CDD" id="cd18808">
    <property type="entry name" value="SF1_C_Upf1"/>
    <property type="match status" value="1"/>
</dbReference>
<dbReference type="InterPro" id="IPR027417">
    <property type="entry name" value="P-loop_NTPase"/>
</dbReference>
<dbReference type="Pfam" id="PF13086">
    <property type="entry name" value="AAA_11"/>
    <property type="match status" value="1"/>
</dbReference>
<evidence type="ECO:0000313" key="9">
    <source>
        <dbReference type="EMBL" id="EEE61560.1"/>
    </source>
</evidence>
<dbReference type="AlphaFoldDB" id="B9FC55"/>
<dbReference type="Pfam" id="PF13087">
    <property type="entry name" value="AAA_12"/>
    <property type="match status" value="1"/>
</dbReference>
<organism evidence="9">
    <name type="scientific">Oryza sativa subsp. japonica</name>
    <name type="common">Rice</name>
    <dbReference type="NCBI Taxonomy" id="39947"/>
    <lineage>
        <taxon>Eukaryota</taxon>
        <taxon>Viridiplantae</taxon>
        <taxon>Streptophyta</taxon>
        <taxon>Embryophyta</taxon>
        <taxon>Tracheophyta</taxon>
        <taxon>Spermatophyta</taxon>
        <taxon>Magnoliopsida</taxon>
        <taxon>Liliopsida</taxon>
        <taxon>Poales</taxon>
        <taxon>Poaceae</taxon>
        <taxon>BOP clade</taxon>
        <taxon>Oryzoideae</taxon>
        <taxon>Oryzeae</taxon>
        <taxon>Oryzinae</taxon>
        <taxon>Oryza</taxon>
        <taxon>Oryza sativa</taxon>
    </lineage>
</organism>
<proteinExistence type="predicted"/>
<sequence length="738" mass="83724">MQMKRIPSTFSDLKSYLESYTSPLLEEMRTEMSSSLEAISTMPSTKISWIEQKKNNKVYDIVFDADSQNSKACNRPESYVPSVGDIIILSDVKPEHISDITRNGRPYIVAFVTEGGDEDDDSPPVKYVIISSGKIDSEDGKCQDRKEIKLFAAYLLNIVTYIRIWRCLDYNTAVRRNQSLIQEMVHYPLVIKESSDRACLGDVLLCGNKQRMCVDGNLKEIYLHDRVRTLLGCFVPMTGWRHRLSSLSDLFENGYSQYQKYLEDQKEGDSLTFYSYTRKRFNATYPELRRCFKEVLFHVPKSTILEVNYNNIISLLELLEDFNKKFMNKNIEDEVKGIFLYNDDQSDSSVSSLTKFSKTAISLGKIRIRCLELLNMLLSSLKLPITSSKRTIREFCMESASIVFCTVSSSSKISNKKLQLLVVDEAAQLKECEGLIPLRLPTLKHAILIGDECQLPATVKSKVCEDASFGRSLFERLSSLGHEKHLLNMQYRMHPSISIFPNISFYDRKLLDAPNVKQKEHRKKYLPGLMFGPYSFFNIEDAHSKTKNKVTVGVICPYTAQVLAIQQKLGKMKFDPVIVKINSVDGFQGGEEDIIILSTVRSNSDGAVGFLSNRQRTNVSLTRARYCLWILGNATTLSRSGSIWADLVRDAKDRQCFFNANSDKDISRVLAKHKIETNKVKDRKSTPFKVRNSGVQVPSRSGMKDESPSTSTGIGGFPGDTEENVEDITVCLSNLKIR</sequence>
<dbReference type="InterPro" id="IPR045529">
    <property type="entry name" value="DUF6469"/>
</dbReference>
<evidence type="ECO:0000256" key="4">
    <source>
        <dbReference type="ARBA" id="ARBA00022840"/>
    </source>
</evidence>